<dbReference type="PANTHER" id="PTHR33337:SF40">
    <property type="entry name" value="CENP-V_GFA DOMAIN-CONTAINING PROTEIN-RELATED"/>
    <property type="match status" value="1"/>
</dbReference>
<dbReference type="InterPro" id="IPR006913">
    <property type="entry name" value="CENP-V/GFA"/>
</dbReference>
<evidence type="ECO:0000313" key="7">
    <source>
        <dbReference type="Proteomes" id="UP000217265"/>
    </source>
</evidence>
<dbReference type="KEGG" id="vbh:CMV30_03375"/>
<evidence type="ECO:0000256" key="2">
    <source>
        <dbReference type="ARBA" id="ARBA00022723"/>
    </source>
</evidence>
<reference evidence="6 7" key="1">
    <citation type="submission" date="2017-09" db="EMBL/GenBank/DDBJ databases">
        <title>Complete genome sequence of Verrucomicrobial strain HZ-65, isolated from freshwater.</title>
        <authorList>
            <person name="Choi A."/>
        </authorList>
    </citation>
    <scope>NUCLEOTIDE SEQUENCE [LARGE SCALE GENOMIC DNA]</scope>
    <source>
        <strain evidence="6 7">HZ-65</strain>
    </source>
</reference>
<keyword evidence="4" id="KW-0456">Lyase</keyword>
<dbReference type="EMBL" id="CP023344">
    <property type="protein sequence ID" value="ATC65968.1"/>
    <property type="molecule type" value="Genomic_DNA"/>
</dbReference>
<dbReference type="OrthoDB" id="4188830at2"/>
<evidence type="ECO:0000259" key="5">
    <source>
        <dbReference type="PROSITE" id="PS51891"/>
    </source>
</evidence>
<proteinExistence type="inferred from homology"/>
<feature type="domain" description="CENP-V/GFA" evidence="5">
    <location>
        <begin position="5"/>
        <end position="127"/>
    </location>
</feature>
<gene>
    <name evidence="6" type="ORF">CMV30_03375</name>
</gene>
<dbReference type="PANTHER" id="PTHR33337">
    <property type="entry name" value="GFA DOMAIN-CONTAINING PROTEIN"/>
    <property type="match status" value="1"/>
</dbReference>
<keyword evidence="2" id="KW-0479">Metal-binding</keyword>
<dbReference type="GO" id="GO:0046872">
    <property type="term" value="F:metal ion binding"/>
    <property type="evidence" value="ECO:0007669"/>
    <property type="project" value="UniProtKB-KW"/>
</dbReference>
<name>A0A290QKT2_9BACT</name>
<dbReference type="SUPFAM" id="SSF51316">
    <property type="entry name" value="Mss4-like"/>
    <property type="match status" value="1"/>
</dbReference>
<dbReference type="AlphaFoldDB" id="A0A290QKT2"/>
<organism evidence="6 7">
    <name type="scientific">Nibricoccus aquaticus</name>
    <dbReference type="NCBI Taxonomy" id="2576891"/>
    <lineage>
        <taxon>Bacteria</taxon>
        <taxon>Pseudomonadati</taxon>
        <taxon>Verrucomicrobiota</taxon>
        <taxon>Opitutia</taxon>
        <taxon>Opitutales</taxon>
        <taxon>Opitutaceae</taxon>
        <taxon>Nibricoccus</taxon>
    </lineage>
</organism>
<dbReference type="InterPro" id="IPR011057">
    <property type="entry name" value="Mss4-like_sf"/>
</dbReference>
<evidence type="ECO:0000256" key="1">
    <source>
        <dbReference type="ARBA" id="ARBA00005495"/>
    </source>
</evidence>
<dbReference type="GO" id="GO:0016846">
    <property type="term" value="F:carbon-sulfur lyase activity"/>
    <property type="evidence" value="ECO:0007669"/>
    <property type="project" value="InterPro"/>
</dbReference>
<dbReference type="Proteomes" id="UP000217265">
    <property type="component" value="Chromosome"/>
</dbReference>
<keyword evidence="3" id="KW-0862">Zinc</keyword>
<dbReference type="Gene3D" id="3.90.1590.10">
    <property type="entry name" value="glutathione-dependent formaldehyde- activating enzyme (gfa)"/>
    <property type="match status" value="1"/>
</dbReference>
<keyword evidence="7" id="KW-1185">Reference proteome</keyword>
<dbReference type="Pfam" id="PF04828">
    <property type="entry name" value="GFA"/>
    <property type="match status" value="1"/>
</dbReference>
<protein>
    <submittedName>
        <fullName evidence="6">Aldehyde-activating protein</fullName>
    </submittedName>
</protein>
<comment type="similarity">
    <text evidence="1">Belongs to the Gfa family.</text>
</comment>
<dbReference type="PROSITE" id="PS51891">
    <property type="entry name" value="CENP_V_GFA"/>
    <property type="match status" value="1"/>
</dbReference>
<sequence length="141" mass="15365">MKSPFTGGCYCGAVRYECTAKPDQIEMFTCHCRDCQHITGGGHTPVIFVPTSTFLFTRGTPRYFSTDSDQAGPRSHKRSFCYECGSRLTGGEFAGSPNIGLTVGSLDDPSVFKASADFWISDAQPWDIMNSATPKFDKVPG</sequence>
<evidence type="ECO:0000256" key="3">
    <source>
        <dbReference type="ARBA" id="ARBA00022833"/>
    </source>
</evidence>
<evidence type="ECO:0000313" key="6">
    <source>
        <dbReference type="EMBL" id="ATC65968.1"/>
    </source>
</evidence>
<accession>A0A290QKT2</accession>
<evidence type="ECO:0000256" key="4">
    <source>
        <dbReference type="ARBA" id="ARBA00023239"/>
    </source>
</evidence>